<sequence>MEYTSAFPLRSRAEAASTLLIGYSAPFYALPIFSRKHPEARCAYCLLVLVVWTLMQVLPAPVACMFPPLVLAASNTISDDDAIAGYASPYALHVVAVMLFIRLGHSLSLFDRAAMVVIRHKGTRVRSLMLVFSALSLLATLFLDNGVTTLLMAALIERAAKALQDTTIQAYQKRALFNKARAMVTRGFSRYRRKTFEDLLMRDAEQTEATSHQQSQALQQHDQPCSSAPCTEPGNDNDAVWEACEQQPAKRSPSLASSTQATRKSSMASNSKFRLHDSNVPRRISIMERGHVVLPGISSPTPPRVRGFGNTSANLSRRMTLLSTAAMDSVGLKEIASWETERYTSLQRDLLLGAVMVTVVGSIVSPRGNTANVFLFSYLQMRFSHFVLHITSWVMIIFPVVGCALLACLSVMYFALVRQYDAEEDENARLEILKVIEKQSEDLGALTPVERLVIVVVIAAAALWLAVHVIALFANGGRFTSISDQQTLVLDYLLVALLSSVAAQWPAGRTEDGAAAPSPPCAVDWRALVPHILWGPLIIHGSVSCIGRALQVSGAAYWIQALLNEFNLFPPTTIQIVLTVLSSVLTEFVSIDVTVATLLPIVVDLALKVPCNPLYFAIPVAVASSTTLVLPTAAMSIAIIDDVLTPCRRKMLIHGTVVKVVTLTSLIFSMNTVGETLFSWSELPSWAQQQPAPNASSVAAIQRLLWGL</sequence>
<name>A0ACB8D517_DERSI</name>
<dbReference type="EMBL" id="CM023472">
    <property type="protein sequence ID" value="KAH7959354.1"/>
    <property type="molecule type" value="Genomic_DNA"/>
</dbReference>
<evidence type="ECO:0000313" key="1">
    <source>
        <dbReference type="EMBL" id="KAH7959354.1"/>
    </source>
</evidence>
<evidence type="ECO:0000313" key="2">
    <source>
        <dbReference type="Proteomes" id="UP000821865"/>
    </source>
</evidence>
<gene>
    <name evidence="1" type="ORF">HPB49_010527</name>
</gene>
<organism evidence="1 2">
    <name type="scientific">Dermacentor silvarum</name>
    <name type="common">Tick</name>
    <dbReference type="NCBI Taxonomy" id="543639"/>
    <lineage>
        <taxon>Eukaryota</taxon>
        <taxon>Metazoa</taxon>
        <taxon>Ecdysozoa</taxon>
        <taxon>Arthropoda</taxon>
        <taxon>Chelicerata</taxon>
        <taxon>Arachnida</taxon>
        <taxon>Acari</taxon>
        <taxon>Parasitiformes</taxon>
        <taxon>Ixodida</taxon>
        <taxon>Ixodoidea</taxon>
        <taxon>Ixodidae</taxon>
        <taxon>Rhipicephalinae</taxon>
        <taxon>Dermacentor</taxon>
    </lineage>
</organism>
<dbReference type="Proteomes" id="UP000821865">
    <property type="component" value="Chromosome 3"/>
</dbReference>
<proteinExistence type="predicted"/>
<keyword evidence="2" id="KW-1185">Reference proteome</keyword>
<comment type="caution">
    <text evidence="1">The sequence shown here is derived from an EMBL/GenBank/DDBJ whole genome shotgun (WGS) entry which is preliminary data.</text>
</comment>
<accession>A0ACB8D517</accession>
<reference evidence="1" key="1">
    <citation type="submission" date="2020-05" db="EMBL/GenBank/DDBJ databases">
        <title>Large-scale comparative analyses of tick genomes elucidate their genetic diversity and vector capacities.</title>
        <authorList>
            <person name="Jia N."/>
            <person name="Wang J."/>
            <person name="Shi W."/>
            <person name="Du L."/>
            <person name="Sun Y."/>
            <person name="Zhan W."/>
            <person name="Jiang J."/>
            <person name="Wang Q."/>
            <person name="Zhang B."/>
            <person name="Ji P."/>
            <person name="Sakyi L.B."/>
            <person name="Cui X."/>
            <person name="Yuan T."/>
            <person name="Jiang B."/>
            <person name="Yang W."/>
            <person name="Lam T.T.-Y."/>
            <person name="Chang Q."/>
            <person name="Ding S."/>
            <person name="Wang X."/>
            <person name="Zhu J."/>
            <person name="Ruan X."/>
            <person name="Zhao L."/>
            <person name="Wei J."/>
            <person name="Que T."/>
            <person name="Du C."/>
            <person name="Cheng J."/>
            <person name="Dai P."/>
            <person name="Han X."/>
            <person name="Huang E."/>
            <person name="Gao Y."/>
            <person name="Liu J."/>
            <person name="Shao H."/>
            <person name="Ye R."/>
            <person name="Li L."/>
            <person name="Wei W."/>
            <person name="Wang X."/>
            <person name="Wang C."/>
            <person name="Yang T."/>
            <person name="Huo Q."/>
            <person name="Li W."/>
            <person name="Guo W."/>
            <person name="Chen H."/>
            <person name="Zhou L."/>
            <person name="Ni X."/>
            <person name="Tian J."/>
            <person name="Zhou Y."/>
            <person name="Sheng Y."/>
            <person name="Liu T."/>
            <person name="Pan Y."/>
            <person name="Xia L."/>
            <person name="Li J."/>
            <person name="Zhao F."/>
            <person name="Cao W."/>
        </authorList>
    </citation>
    <scope>NUCLEOTIDE SEQUENCE</scope>
    <source>
        <strain evidence="1">Dsil-2018</strain>
    </source>
</reference>
<protein>
    <submittedName>
        <fullName evidence="1">Uncharacterized protein</fullName>
    </submittedName>
</protein>